<dbReference type="RefSeq" id="WP_209619693.1">
    <property type="nucleotide sequence ID" value="NZ_JAGJRS010000019.1"/>
</dbReference>
<dbReference type="PRINTS" id="PR00625">
    <property type="entry name" value="JDOMAIN"/>
</dbReference>
<evidence type="ECO:0000313" key="5">
    <source>
        <dbReference type="EMBL" id="MBP1474613.1"/>
    </source>
</evidence>
<evidence type="ECO:0000256" key="1">
    <source>
        <dbReference type="ARBA" id="ARBA00023186"/>
    </source>
</evidence>
<evidence type="ECO:0000256" key="2">
    <source>
        <dbReference type="SAM" id="MobiDB-lite"/>
    </source>
</evidence>
<organism evidence="5 6">
    <name type="scientific">Frateuria flava</name>
    <dbReference type="NCBI Taxonomy" id="2821489"/>
    <lineage>
        <taxon>Bacteria</taxon>
        <taxon>Pseudomonadati</taxon>
        <taxon>Pseudomonadota</taxon>
        <taxon>Gammaproteobacteria</taxon>
        <taxon>Lysobacterales</taxon>
        <taxon>Rhodanobacteraceae</taxon>
        <taxon>Frateuria</taxon>
    </lineage>
</organism>
<evidence type="ECO:0000259" key="4">
    <source>
        <dbReference type="PROSITE" id="PS50076"/>
    </source>
</evidence>
<reference evidence="5 6" key="1">
    <citation type="submission" date="2021-04" db="EMBL/GenBank/DDBJ databases">
        <authorList>
            <person name="Huq M.A."/>
        </authorList>
    </citation>
    <scope>NUCLEOTIDE SEQUENCE [LARGE SCALE GENOMIC DNA]</scope>
    <source>
        <strain evidence="5 6">MAH-13</strain>
    </source>
</reference>
<feature type="transmembrane region" description="Helical" evidence="3">
    <location>
        <begin position="6"/>
        <end position="23"/>
    </location>
</feature>
<protein>
    <submittedName>
        <fullName evidence="5">J domain-containing protein</fullName>
    </submittedName>
</protein>
<feature type="region of interest" description="Disordered" evidence="2">
    <location>
        <begin position="31"/>
        <end position="50"/>
    </location>
</feature>
<dbReference type="SMART" id="SM00271">
    <property type="entry name" value="DnaJ"/>
    <property type="match status" value="1"/>
</dbReference>
<dbReference type="Proteomes" id="UP000823790">
    <property type="component" value="Unassembled WGS sequence"/>
</dbReference>
<feature type="domain" description="J" evidence="4">
    <location>
        <begin position="57"/>
        <end position="120"/>
    </location>
</feature>
<dbReference type="Gene3D" id="1.10.287.110">
    <property type="entry name" value="DnaJ domain"/>
    <property type="match status" value="1"/>
</dbReference>
<dbReference type="PROSITE" id="PS50076">
    <property type="entry name" value="DNAJ_2"/>
    <property type="match status" value="1"/>
</dbReference>
<dbReference type="Pfam" id="PF00226">
    <property type="entry name" value="DnaJ"/>
    <property type="match status" value="1"/>
</dbReference>
<keyword evidence="3" id="KW-0472">Membrane</keyword>
<dbReference type="CDD" id="cd06257">
    <property type="entry name" value="DnaJ"/>
    <property type="match status" value="1"/>
</dbReference>
<dbReference type="InterPro" id="IPR036869">
    <property type="entry name" value="J_dom_sf"/>
</dbReference>
<proteinExistence type="predicted"/>
<name>A0ABS4DNJ2_9GAMM</name>
<evidence type="ECO:0000256" key="3">
    <source>
        <dbReference type="SAM" id="Phobius"/>
    </source>
</evidence>
<accession>A0ABS4DNJ2</accession>
<gene>
    <name evidence="5" type="ORF">J7I44_09900</name>
</gene>
<dbReference type="EMBL" id="JAGJRS010000019">
    <property type="protein sequence ID" value="MBP1474613.1"/>
    <property type="molecule type" value="Genomic_DNA"/>
</dbReference>
<keyword evidence="3" id="KW-0812">Transmembrane</keyword>
<keyword evidence="6" id="KW-1185">Reference proteome</keyword>
<sequence>MRSEWVVVLLGLVVGYGLVSFFMRGKVPAASARQPFRGPGQGPVWSDDRSESIDAQPWFDILGVPESASREEIEQGYRRRIGQYHPDKVARLGEDIQRLAEKRAKEINAAYDEAMRRLPR</sequence>
<evidence type="ECO:0000313" key="6">
    <source>
        <dbReference type="Proteomes" id="UP000823790"/>
    </source>
</evidence>
<keyword evidence="3" id="KW-1133">Transmembrane helix</keyword>
<dbReference type="SUPFAM" id="SSF46565">
    <property type="entry name" value="Chaperone J-domain"/>
    <property type="match status" value="1"/>
</dbReference>
<dbReference type="InterPro" id="IPR001623">
    <property type="entry name" value="DnaJ_domain"/>
</dbReference>
<comment type="caution">
    <text evidence="5">The sequence shown here is derived from an EMBL/GenBank/DDBJ whole genome shotgun (WGS) entry which is preliminary data.</text>
</comment>
<keyword evidence="1" id="KW-0143">Chaperone</keyword>